<organism evidence="2 3">
    <name type="scientific">Methanothermococcus okinawensis (strain DSM 14208 / JCM 11175 / IH1)</name>
    <dbReference type="NCBI Taxonomy" id="647113"/>
    <lineage>
        <taxon>Archaea</taxon>
        <taxon>Methanobacteriati</taxon>
        <taxon>Methanobacteriota</taxon>
        <taxon>Methanomada group</taxon>
        <taxon>Methanococci</taxon>
        <taxon>Methanococcales</taxon>
        <taxon>Methanococcaceae</taxon>
        <taxon>Methanothermococcus</taxon>
    </lineage>
</organism>
<dbReference type="Proteomes" id="UP000009296">
    <property type="component" value="Chromosome"/>
</dbReference>
<dbReference type="STRING" id="647113.Metok_0853"/>
<evidence type="ECO:0000313" key="3">
    <source>
        <dbReference type="Proteomes" id="UP000009296"/>
    </source>
</evidence>
<gene>
    <name evidence="2" type="ordered locus">Metok_0853</name>
</gene>
<dbReference type="OrthoDB" id="65659at2157"/>
<keyword evidence="3" id="KW-1185">Reference proteome</keyword>
<dbReference type="EMBL" id="CP002792">
    <property type="protein sequence ID" value="AEH06826.1"/>
    <property type="molecule type" value="Genomic_DNA"/>
</dbReference>
<evidence type="ECO:0000313" key="2">
    <source>
        <dbReference type="EMBL" id="AEH06826.1"/>
    </source>
</evidence>
<keyword evidence="1" id="KW-1133">Transmembrane helix</keyword>
<dbReference type="KEGG" id="mok:Metok_0853"/>
<proteinExistence type="predicted"/>
<evidence type="ECO:0000256" key="1">
    <source>
        <dbReference type="SAM" id="Phobius"/>
    </source>
</evidence>
<dbReference type="AlphaFoldDB" id="F8AMD4"/>
<protein>
    <submittedName>
        <fullName evidence="2">Uncharacterized protein</fullName>
    </submittedName>
</protein>
<name>F8AMD4_METOI</name>
<reference evidence="2" key="1">
    <citation type="submission" date="2011-05" db="EMBL/GenBank/DDBJ databases">
        <title>Complete sequence of chromosome of Methanothermococcus okinawensis IH1.</title>
        <authorList>
            <consortium name="US DOE Joint Genome Institute"/>
            <person name="Lucas S."/>
            <person name="Han J."/>
            <person name="Lapidus A."/>
            <person name="Cheng J.-F."/>
            <person name="Goodwin L."/>
            <person name="Pitluck S."/>
            <person name="Peters L."/>
            <person name="Mikhailova N."/>
            <person name="Held B."/>
            <person name="Han C."/>
            <person name="Tapia R."/>
            <person name="Land M."/>
            <person name="Hauser L."/>
            <person name="Kyrpides N."/>
            <person name="Ivanova N."/>
            <person name="Pagani I."/>
            <person name="Sieprawska-Lupa M."/>
            <person name="Takai K."/>
            <person name="Miyazaki J."/>
            <person name="Whitman W."/>
            <person name="Woyke T."/>
        </authorList>
    </citation>
    <scope>NUCLEOTIDE SEQUENCE</scope>
    <source>
        <strain evidence="2">IH1</strain>
    </source>
</reference>
<dbReference type="HOGENOM" id="CLU_1500299_0_0_2"/>
<sequence>MFKKIIILIVVFSLLGMVYGETINIGDLEVKNSSPSDNLTFKLNLNGNKYMLKFTHYGNINWTITPSITLYLNNHDISTFDKNNSGLGWNKKSKSIVVDKSNFNIGNNTLKLESNGPIKKYTYYKLKDIILIVNNTNTSTNSTSSNTSTAKAPIPTPAIVIGVLTMIFIMFKYKYKNEL</sequence>
<feature type="transmembrane region" description="Helical" evidence="1">
    <location>
        <begin position="154"/>
        <end position="173"/>
    </location>
</feature>
<keyword evidence="1" id="KW-0812">Transmembrane</keyword>
<dbReference type="GeneID" id="10773003"/>
<accession>F8AMD4</accession>
<keyword evidence="1" id="KW-0472">Membrane</keyword>
<dbReference type="RefSeq" id="WP_013867011.1">
    <property type="nucleotide sequence ID" value="NC_015636.1"/>
</dbReference>
<dbReference type="eggNOG" id="arCOG05067">
    <property type="taxonomic scope" value="Archaea"/>
</dbReference>